<dbReference type="InterPro" id="IPR002052">
    <property type="entry name" value="DNA_methylase_N6_adenine_CS"/>
</dbReference>
<dbReference type="GO" id="GO:0008168">
    <property type="term" value="F:methyltransferase activity"/>
    <property type="evidence" value="ECO:0007669"/>
    <property type="project" value="UniProtKB-KW"/>
</dbReference>
<dbReference type="EMBL" id="JALXMO010000007">
    <property type="protein sequence ID" value="MCT1606595.1"/>
    <property type="molecule type" value="Genomic_DNA"/>
</dbReference>
<evidence type="ECO:0000256" key="2">
    <source>
        <dbReference type="ARBA" id="ARBA00022603"/>
    </source>
</evidence>
<keyword evidence="2 9" id="KW-0489">Methyltransferase</keyword>
<evidence type="ECO:0000256" key="1">
    <source>
        <dbReference type="ARBA" id="ARBA00011900"/>
    </source>
</evidence>
<dbReference type="InterPro" id="IPR029063">
    <property type="entry name" value="SAM-dependent_MTases_sf"/>
</dbReference>
<evidence type="ECO:0000259" key="8">
    <source>
        <dbReference type="Pfam" id="PF18135"/>
    </source>
</evidence>
<dbReference type="RefSeq" id="WP_260072715.1">
    <property type="nucleotide sequence ID" value="NZ_JALXMO010000007.1"/>
</dbReference>
<dbReference type="PANTHER" id="PTHR33841:SF1">
    <property type="entry name" value="DNA METHYLTRANSFERASE A"/>
    <property type="match status" value="1"/>
</dbReference>
<dbReference type="SUPFAM" id="SSF53335">
    <property type="entry name" value="S-adenosyl-L-methionine-dependent methyltransferases"/>
    <property type="match status" value="1"/>
</dbReference>
<comment type="catalytic activity">
    <reaction evidence="5">
        <text>a 2'-deoxyadenosine in DNA + S-adenosyl-L-methionine = an N(6)-methyl-2'-deoxyadenosine in DNA + S-adenosyl-L-homocysteine + H(+)</text>
        <dbReference type="Rhea" id="RHEA:15197"/>
        <dbReference type="Rhea" id="RHEA-COMP:12418"/>
        <dbReference type="Rhea" id="RHEA-COMP:12419"/>
        <dbReference type="ChEBI" id="CHEBI:15378"/>
        <dbReference type="ChEBI" id="CHEBI:57856"/>
        <dbReference type="ChEBI" id="CHEBI:59789"/>
        <dbReference type="ChEBI" id="CHEBI:90615"/>
        <dbReference type="ChEBI" id="CHEBI:90616"/>
        <dbReference type="EC" id="2.1.1.72"/>
    </reaction>
</comment>
<feature type="region of interest" description="Disordered" evidence="6">
    <location>
        <begin position="1096"/>
        <end position="1120"/>
    </location>
</feature>
<evidence type="ECO:0000256" key="6">
    <source>
        <dbReference type="SAM" id="MobiDB-lite"/>
    </source>
</evidence>
<dbReference type="Gene3D" id="3.40.50.150">
    <property type="entry name" value="Vaccinia Virus protein VP39"/>
    <property type="match status" value="1"/>
</dbReference>
<feature type="domain" description="Type ISP restriction-modification enzyme LLaBIII C-terminal specificity" evidence="8">
    <location>
        <begin position="700"/>
        <end position="1058"/>
    </location>
</feature>
<dbReference type="EC" id="2.1.1.72" evidence="1"/>
<evidence type="ECO:0000313" key="9">
    <source>
        <dbReference type="EMBL" id="MCT1606595.1"/>
    </source>
</evidence>
<feature type="compositionally biased region" description="Basic and acidic residues" evidence="6">
    <location>
        <begin position="1104"/>
        <end position="1114"/>
    </location>
</feature>
<keyword evidence="4" id="KW-0680">Restriction system</keyword>
<dbReference type="PRINTS" id="PR00507">
    <property type="entry name" value="N12N6MTFRASE"/>
</dbReference>
<dbReference type="InterPro" id="IPR041635">
    <property type="entry name" value="Type_ISP_LLaBIII_C"/>
</dbReference>
<keyword evidence="10" id="KW-1185">Reference proteome</keyword>
<name>A0ABT2HPI4_9MICC</name>
<dbReference type="Pfam" id="PF18135">
    <property type="entry name" value="Type_ISP_C"/>
    <property type="match status" value="1"/>
</dbReference>
<evidence type="ECO:0000256" key="4">
    <source>
        <dbReference type="ARBA" id="ARBA00022747"/>
    </source>
</evidence>
<sequence>MGAAGSSSKFSELIEEFGAQCKAKLAGPGEREALISGPVSNLITAIGLAAKMPVVTHDEVREMDGALRADFAISVKGTLTGHIELKAPGVSLDPETYGKTTHNHLQWQRLKELPNLLHTNGLQWRLWRRGELKHDVYLGGASIVTAGKGLAAGSSFDAMIHDFLAWEPSPITNVKKLVGQVAPLARVLREEVMEALRAERRAIKGGADKTMQPFLGAAQSWRRLLMPAAKDEEFADGYAQTVTFALLLARAEGLELKNAKLHDVSELLDSTHSLMGKALDLLTKHSKGPVHTAVELLTRVISAVEWEQLANGGKDVYLHLYEDFLENYDPELREKTGSYYTPPEVVEQMVRLSEEALKTFFAKPRAYRDPSVAVVDGSMGTGTYPLEILNRAADQAEAEYGKGAVPEALTSLAPRLYGLELQSGPFSVAELRITGRLKKAMADLPPQGLNLYVADTLESPFSASSDQLSYTEQLIAAQRQRANTMKRERNVQVVISNPPYEERAAGMGGWIESGENTGKKDDYVPLHDFKYPGNGKHEGMALKNLYVYFWRWAMWKVFESTPTTPETPDGSDGIVCYISANGYLTGRGFKGMRKYLRETCSHGWIIDLNPEGKRPPTANVIFNIETPVAIAMFIRTKDTQKSTPAVIKHITLTGDYASKMAALSTVTLDDGRWQPVRDKWTAPFTPASAGGWDSYPAVEDIMPWGSTGVTSNRGWVYSPCRDTLESRFRTLVLEPDRKIKAGLLKTTDASTLDKKKPPLPSMPAGEGGTQRDTEQDTQVPLGDVQFVKEVKTVPVMYRSFDRQHVIADFRVLDRPRLPLWAARKVDDQVFVVEQHSIHPKKGPGLVFSADMPDQNAFNNRGGRTSPRFHPDGSPNLAPGLLAALSKYLDREVSESDLLAYMAGITGHPHYVDHFDAELSTPGIRIPFTADPDLWDEVVRLGKEVIWLESFGRAYVDEDEGRGRNVRETPEFLHASYQDPVRGIPDKLDYDEATATLQVGQGRFGPVSREVFDYEVGGVNVLKQWFGYRKRNPNGKVSSELDRINPTKWVPEWSTQLLEILSVLTQLVELHKMQAGFLDKVTAAPTIGMEELETAGVRWPSDSPGSKDRAVREAAEGTLFG</sequence>
<evidence type="ECO:0000256" key="5">
    <source>
        <dbReference type="ARBA" id="ARBA00047942"/>
    </source>
</evidence>
<gene>
    <name evidence="9" type="ORF">M3B43_04470</name>
</gene>
<dbReference type="InterPro" id="IPR050953">
    <property type="entry name" value="N4_N6_ade-DNA_methylase"/>
</dbReference>
<dbReference type="PROSITE" id="PS00092">
    <property type="entry name" value="N6_MTASE"/>
    <property type="match status" value="1"/>
</dbReference>
<keyword evidence="3" id="KW-0808">Transferase</keyword>
<evidence type="ECO:0000259" key="7">
    <source>
        <dbReference type="Pfam" id="PF02384"/>
    </source>
</evidence>
<protein>
    <recommendedName>
        <fullName evidence="1">site-specific DNA-methyltransferase (adenine-specific)</fullName>
        <ecNumber evidence="1">2.1.1.72</ecNumber>
    </recommendedName>
</protein>
<dbReference type="PANTHER" id="PTHR33841">
    <property type="entry name" value="DNA METHYLTRANSFERASE YEEA-RELATED"/>
    <property type="match status" value="1"/>
</dbReference>
<feature type="domain" description="DNA methylase adenine-specific" evidence="7">
    <location>
        <begin position="314"/>
        <end position="503"/>
    </location>
</feature>
<comment type="caution">
    <text evidence="9">The sequence shown here is derived from an EMBL/GenBank/DDBJ whole genome shotgun (WGS) entry which is preliminary data.</text>
</comment>
<dbReference type="Pfam" id="PF02384">
    <property type="entry name" value="N6_Mtase"/>
    <property type="match status" value="1"/>
</dbReference>
<evidence type="ECO:0000256" key="3">
    <source>
        <dbReference type="ARBA" id="ARBA00022679"/>
    </source>
</evidence>
<dbReference type="Proteomes" id="UP001205046">
    <property type="component" value="Unassembled WGS sequence"/>
</dbReference>
<organism evidence="9 10">
    <name type="scientific">Nesterenkonia massiliensis</name>
    <dbReference type="NCBI Taxonomy" id="1232429"/>
    <lineage>
        <taxon>Bacteria</taxon>
        <taxon>Bacillati</taxon>
        <taxon>Actinomycetota</taxon>
        <taxon>Actinomycetes</taxon>
        <taxon>Micrococcales</taxon>
        <taxon>Micrococcaceae</taxon>
        <taxon>Nesterenkonia</taxon>
    </lineage>
</organism>
<dbReference type="GO" id="GO:0032259">
    <property type="term" value="P:methylation"/>
    <property type="evidence" value="ECO:0007669"/>
    <property type="project" value="UniProtKB-KW"/>
</dbReference>
<reference evidence="9 10" key="1">
    <citation type="submission" date="2022-04" db="EMBL/GenBank/DDBJ databases">
        <title>Human microbiome associated bacterial genomes.</title>
        <authorList>
            <person name="Sandstrom S."/>
            <person name="Salamzade R."/>
            <person name="Kalan L.R."/>
        </authorList>
    </citation>
    <scope>NUCLEOTIDE SEQUENCE [LARGE SCALE GENOMIC DNA]</scope>
    <source>
        <strain evidence="10">p3-SID767</strain>
    </source>
</reference>
<feature type="region of interest" description="Disordered" evidence="6">
    <location>
        <begin position="749"/>
        <end position="777"/>
    </location>
</feature>
<evidence type="ECO:0000313" key="10">
    <source>
        <dbReference type="Proteomes" id="UP001205046"/>
    </source>
</evidence>
<accession>A0ABT2HPI4</accession>
<proteinExistence type="predicted"/>
<dbReference type="InterPro" id="IPR003356">
    <property type="entry name" value="DNA_methylase_A-5"/>
</dbReference>